<proteinExistence type="inferred from homology"/>
<dbReference type="Ensembl" id="ENSCLMT00005019888.1">
    <property type="protein sequence ID" value="ENSCLMP00005018871.1"/>
    <property type="gene ID" value="ENSCLMG00005009476.1"/>
</dbReference>
<organism evidence="10 11">
    <name type="scientific">Cyclopterus lumpus</name>
    <name type="common">Lumpsucker</name>
    <dbReference type="NCBI Taxonomy" id="8103"/>
    <lineage>
        <taxon>Eukaryota</taxon>
        <taxon>Metazoa</taxon>
        <taxon>Chordata</taxon>
        <taxon>Craniata</taxon>
        <taxon>Vertebrata</taxon>
        <taxon>Euteleostomi</taxon>
        <taxon>Actinopterygii</taxon>
        <taxon>Neopterygii</taxon>
        <taxon>Teleostei</taxon>
        <taxon>Neoteleostei</taxon>
        <taxon>Acanthomorphata</taxon>
        <taxon>Eupercaria</taxon>
        <taxon>Perciformes</taxon>
        <taxon>Cottioidei</taxon>
        <taxon>Cottales</taxon>
        <taxon>Cyclopteridae</taxon>
        <taxon>Cyclopterus</taxon>
    </lineage>
</organism>
<reference evidence="10" key="2">
    <citation type="submission" date="2025-09" db="UniProtKB">
        <authorList>
            <consortium name="Ensembl"/>
        </authorList>
    </citation>
    <scope>IDENTIFICATION</scope>
</reference>
<dbReference type="InterPro" id="IPR016024">
    <property type="entry name" value="ARM-type_fold"/>
</dbReference>
<dbReference type="GO" id="GO:0030515">
    <property type="term" value="F:snoRNA binding"/>
    <property type="evidence" value="ECO:0007669"/>
    <property type="project" value="TreeGrafter"/>
</dbReference>
<dbReference type="Proteomes" id="UP000694565">
    <property type="component" value="Unplaced"/>
</dbReference>
<comment type="subcellular location">
    <subcellularLocation>
        <location evidence="1 7">Nucleus</location>
        <location evidence="1 7">Nucleolus</location>
    </subcellularLocation>
</comment>
<comment type="similarity">
    <text evidence="2 7">Belongs to the HEATR1/UTP10 family.</text>
</comment>
<dbReference type="PANTHER" id="PTHR13457">
    <property type="entry name" value="BAP28"/>
    <property type="match status" value="1"/>
</dbReference>
<dbReference type="InterPro" id="IPR012954">
    <property type="entry name" value="BP28_C_dom"/>
</dbReference>
<keyword evidence="8" id="KW-0175">Coiled coil</keyword>
<dbReference type="GO" id="GO:0000462">
    <property type="term" value="P:maturation of SSU-rRNA from tricistronic rRNA transcript (SSU-rRNA, 5.8S rRNA, LSU-rRNA)"/>
    <property type="evidence" value="ECO:0007669"/>
    <property type="project" value="TreeGrafter"/>
</dbReference>
<dbReference type="GO" id="GO:0034455">
    <property type="term" value="C:t-UTP complex"/>
    <property type="evidence" value="ECO:0007669"/>
    <property type="project" value="TreeGrafter"/>
</dbReference>
<evidence type="ECO:0000313" key="10">
    <source>
        <dbReference type="Ensembl" id="ENSCLMP00005018871.1"/>
    </source>
</evidence>
<dbReference type="InterPro" id="IPR011989">
    <property type="entry name" value="ARM-like"/>
</dbReference>
<gene>
    <name evidence="10" type="primary">heatr1</name>
</gene>
<sequence>MTSLAHQLRRLALPQSDPNLLTRSEVASLLFDPKDAVSMDRSTFYALGCTGLEELMGIEPAFLEFQDTLFSRASLTLERSVQSKEVNEKLDAGISLFLARLSPYFLLKPAHKCLEWLVHRFHVQLYNADALLRCSLPFHDTNVFVRVLQLLHIRDAAARWGWLLGPQKAGVPLSRGALVAHCYSDLSFMDFICSLVTGSVQAYSGRSGSCSQLRVIFSFYASTIVSALGAVEKVSDAIISKLLPFVHKGLKSSLTDYKAATLMIVCQLAVKVTMEASLVDILAAHVAKSLLGEPVLAKEGLGCLVVLLQNQKEGSAGPRASVSLSSVPALASTLQAMAAAHDVAPLLRYLLPHLIHAAFTCRSGETQKDQLAVLEAVLKSVPLTNGLDRTVARWILDGYLRQTELSADDSSAFDRRLLPLVRLFESRYCAALDGVLAGHVTADGEKRLYHQFLSLSVSSGKHQVHTVHTVYTRYTHSTHISLDKTFLKDAVMERLKDDVPEVVSAVLLDVLDPDDVVLSLLSLLHRADLSVAESWLPVLTEAVRLLSDPRLGKGDAELLQKAGWRLLPLLVITSSAELRFASCVARCSVVCRHPLTQNWAQGDAPVAFKRTISHGALIPMWCFVLRQLEQLALSVERQRGPGLRARASFPVLTQTLLLGLGGLSETQHLLTAQRVYALLEAPLMEVIGAAAAQVRPVTIKVLYTIIPVSPGDVWWNPEKLDTNTCCYLGLTCRLFSVIIRGAGEGPASGSFRDLMKLLIKVHLCEPPMLFRFLCVLWGYGSNHGDQLDVKVGAVLQTRALYVGGAVLSAQPSTMLEQLAAADSPVVPSLLCCLTSPVREVRRAALGTLSSLSGAGASPFRPITERLLKNSEEIIADPSYLSQALGVLQEESVKAKRLRSSLQQLLQSAGTPGCPSYSACSLLRALSHANGPAVLSELLPVLDRLLEQSGPDTPSLLRSEAQLMHLVLGKYNEASAPLLAENQNCLDLFVRALRNSTQPHPDIPSCQIIALEQMTKPFFSALGGEAVQQKLLSAMLDVLLESRSPLVTDTVRSVFKGMAVDGQLVANELAPPEKPKVSVTVQQSRRSRMTGGAVSWQRVTLILELLQHKKKLKRAQTLVPVLFALLARSLDPCPADHTNMEYTKQLLLGCLLNVCHRLSPAGGAVDLLDEDKFSVELVVQCIRASDVPQTHHHALLLLGAAAAIFPEKVLLNIMPIFTFMGANIMRLDDAYSFRVIDQTVQMVIPALIQAHQLSDGTSSSHVVAVVTRILHVFADALPHVPDHRRLPILSQLVTTLGPARFLWVLMLLLFKLHATQTATSTSEKDAALERDVDFWVSLCCEFKVSEQLSSLISILLFLLKLPDDKHDGETPPPIGPQRASLLNEEVEELIFSLEAHSSKELRHFQFLSVSFMAQLLGSAGFIGKVADGADAVDESLQQRLLEEILRYIHAVARRAEDNADKPTAKFWRVLLNKAYEVLDKVNSLLPTDTFITVMRGLMGNELASVRRKAMELLNNKLQHRTQWEDRQVTVLLQLTGDLLSIVGKSSGEVMEREAEHAINRQTALYSLKLLCRSFGSAHQEAFVPVLQRAVDIAAAPEEEKNVTGSALLCIAEVVGALKALAIPHLPRLMPAVLNTLTDRKELLTNEIYLLSAVTALQRVTETLPHFISPYLQDTTSQVRCPSLSTRLASLRSTLATRLPPRVLLPTVTRCYGSMVRQLGALMSILKEHITHMEKDQLSFHQSELTSFFLCALDFRAEHCQGDLQKTSEVEGHVIDCLLSMVMKLSEVTFRPLFFKLLDWSKLGRERLLTFCRLSDVFADRLKGLFVLFAGNLVTGFVDLLRQTNGSKTDESLFDSKVKTNQLLRFVLDCLFKIFMFDTQKFVSRERGDALMSPLVDQLENTVGGDQVYQQLVTQHLVPCVGQFSVALADESQWKTLNYQILLKTRHPDSKVRFSSLLMLMELASKLKENYMVLLPETIPFLAELMEDDCEEVEQQVQKVVQEMEKILGEPLQSYF</sequence>
<evidence type="ECO:0000256" key="6">
    <source>
        <dbReference type="ARBA" id="ARBA00023274"/>
    </source>
</evidence>
<dbReference type="SUPFAM" id="SSF48371">
    <property type="entry name" value="ARM repeat"/>
    <property type="match status" value="2"/>
</dbReference>
<dbReference type="GO" id="GO:0032040">
    <property type="term" value="C:small-subunit processome"/>
    <property type="evidence" value="ECO:0007669"/>
    <property type="project" value="TreeGrafter"/>
</dbReference>
<dbReference type="Pfam" id="PF12397">
    <property type="entry name" value="U3snoRNP10"/>
    <property type="match status" value="1"/>
</dbReference>
<dbReference type="GO" id="GO:0030686">
    <property type="term" value="C:90S preribosome"/>
    <property type="evidence" value="ECO:0007669"/>
    <property type="project" value="TreeGrafter"/>
</dbReference>
<evidence type="ECO:0000256" key="1">
    <source>
        <dbReference type="ARBA" id="ARBA00004604"/>
    </source>
</evidence>
<keyword evidence="4 7" id="KW-0698">rRNA processing</keyword>
<accession>A0A8C2XHI8</accession>
<dbReference type="Gene3D" id="1.25.10.10">
    <property type="entry name" value="Leucine-rich Repeat Variant"/>
    <property type="match status" value="2"/>
</dbReference>
<feature type="coiled-coil region" evidence="8">
    <location>
        <begin position="1981"/>
        <end position="2008"/>
    </location>
</feature>
<dbReference type="GO" id="GO:0045943">
    <property type="term" value="P:positive regulation of transcription by RNA polymerase I"/>
    <property type="evidence" value="ECO:0007669"/>
    <property type="project" value="TreeGrafter"/>
</dbReference>
<dbReference type="Pfam" id="PF08146">
    <property type="entry name" value="BP28CT"/>
    <property type="match status" value="1"/>
</dbReference>
<evidence type="ECO:0000256" key="3">
    <source>
        <dbReference type="ARBA" id="ARBA00022517"/>
    </source>
</evidence>
<reference evidence="10" key="1">
    <citation type="submission" date="2025-08" db="UniProtKB">
        <authorList>
            <consortium name="Ensembl"/>
        </authorList>
    </citation>
    <scope>IDENTIFICATION</scope>
</reference>
<keyword evidence="3 7" id="KW-0690">Ribosome biogenesis</keyword>
<evidence type="ECO:0000256" key="5">
    <source>
        <dbReference type="ARBA" id="ARBA00023242"/>
    </source>
</evidence>
<evidence type="ECO:0000259" key="9">
    <source>
        <dbReference type="SMART" id="SM01036"/>
    </source>
</evidence>
<dbReference type="PANTHER" id="PTHR13457:SF1">
    <property type="entry name" value="HEAT REPEAT-CONTAINING PROTEIN 1"/>
    <property type="match status" value="1"/>
</dbReference>
<dbReference type="InterPro" id="IPR056473">
    <property type="entry name" value="HEAT_Utp10/HEAT1"/>
</dbReference>
<dbReference type="InterPro" id="IPR040191">
    <property type="entry name" value="UTP10"/>
</dbReference>
<keyword evidence="11" id="KW-1185">Reference proteome</keyword>
<name>A0A8C2XHI8_CYCLU</name>
<feature type="domain" description="BP28 C-terminal" evidence="9">
    <location>
        <begin position="1733"/>
        <end position="1880"/>
    </location>
</feature>
<evidence type="ECO:0000256" key="7">
    <source>
        <dbReference type="RuleBase" id="RU367065"/>
    </source>
</evidence>
<comment type="function">
    <text evidence="7">Involved in nucleolar processing of pre-18S ribosomal RNA.</text>
</comment>
<evidence type="ECO:0000256" key="2">
    <source>
        <dbReference type="ARBA" id="ARBA00010559"/>
    </source>
</evidence>
<dbReference type="Pfam" id="PF23243">
    <property type="entry name" value="HEAT_HEATR1"/>
    <property type="match status" value="2"/>
</dbReference>
<evidence type="ECO:0000313" key="11">
    <source>
        <dbReference type="Proteomes" id="UP000694565"/>
    </source>
</evidence>
<keyword evidence="5 7" id="KW-0539">Nucleus</keyword>
<keyword evidence="6 7" id="KW-0687">Ribonucleoprotein</keyword>
<dbReference type="InterPro" id="IPR022125">
    <property type="entry name" value="U3snoRNP10_N"/>
</dbReference>
<evidence type="ECO:0000256" key="8">
    <source>
        <dbReference type="SAM" id="Coils"/>
    </source>
</evidence>
<protein>
    <recommendedName>
        <fullName evidence="7">HEAT repeat-containing protein 1</fullName>
    </recommendedName>
</protein>
<dbReference type="GeneTree" id="ENSGT00390000015845"/>
<dbReference type="SMART" id="SM01036">
    <property type="entry name" value="BP28CT"/>
    <property type="match status" value="1"/>
</dbReference>
<evidence type="ECO:0000256" key="4">
    <source>
        <dbReference type="ARBA" id="ARBA00022552"/>
    </source>
</evidence>